<name>A0A1R1BR22_PAEAM</name>
<dbReference type="GO" id="GO:0003700">
    <property type="term" value="F:DNA-binding transcription factor activity"/>
    <property type="evidence" value="ECO:0007669"/>
    <property type="project" value="InterPro"/>
</dbReference>
<dbReference type="PANTHER" id="PTHR43280:SF30">
    <property type="entry name" value="MMSAB OPERON REGULATORY PROTEIN"/>
    <property type="match status" value="1"/>
</dbReference>
<dbReference type="SUPFAM" id="SSF51215">
    <property type="entry name" value="Regulatory protein AraC"/>
    <property type="match status" value="1"/>
</dbReference>
<reference evidence="5 6" key="1">
    <citation type="submission" date="2016-11" db="EMBL/GenBank/DDBJ databases">
        <title>Paenibacillus species isolates.</title>
        <authorList>
            <person name="Beno S.M."/>
        </authorList>
    </citation>
    <scope>NUCLEOTIDE SEQUENCE [LARGE SCALE GENOMIC DNA]</scope>
    <source>
        <strain evidence="5 6">FSL H8-0246</strain>
    </source>
</reference>
<accession>A0A1R1BR22</accession>
<sequence>MDIVQYQFSNFSKIHNVDLKLYYCGTEQCLPGHEVGPMVRDYYKIHYIHSGKGRFHTGGRTYTLGKGQGFLISPEKLAHYQADNEDPWTYSWIAFNGMQVERYLKRSSLSNEQPVFSSNRDEYIQSCFLEMFKATEHNLTDELRLLGALYSFLSVILDPASMPVTSPGARGQYVEQAIAFIEHNYATDLSVEQLAARLKINRKYLSKIFKETTGFTPQQYVIQYRMNRASELIQKSSLSMNEIACSVGYKDPFQFSRMFKKVMGAAPRDYRNEKKE</sequence>
<dbReference type="SUPFAM" id="SSF46689">
    <property type="entry name" value="Homeodomain-like"/>
    <property type="match status" value="2"/>
</dbReference>
<dbReference type="Gene3D" id="2.60.120.280">
    <property type="entry name" value="Regulatory protein AraC"/>
    <property type="match status" value="1"/>
</dbReference>
<evidence type="ECO:0000313" key="5">
    <source>
        <dbReference type="EMBL" id="OMF12225.1"/>
    </source>
</evidence>
<evidence type="ECO:0000259" key="4">
    <source>
        <dbReference type="PROSITE" id="PS01124"/>
    </source>
</evidence>
<evidence type="ECO:0000256" key="2">
    <source>
        <dbReference type="ARBA" id="ARBA00023125"/>
    </source>
</evidence>
<feature type="domain" description="HTH araC/xylS-type" evidence="4">
    <location>
        <begin position="175"/>
        <end position="273"/>
    </location>
</feature>
<dbReference type="CDD" id="cd06986">
    <property type="entry name" value="cupin_MmsR-like_N"/>
    <property type="match status" value="1"/>
</dbReference>
<dbReference type="InterPro" id="IPR003313">
    <property type="entry name" value="AraC-bd"/>
</dbReference>
<keyword evidence="3" id="KW-0804">Transcription</keyword>
<evidence type="ECO:0000256" key="3">
    <source>
        <dbReference type="ARBA" id="ARBA00023163"/>
    </source>
</evidence>
<dbReference type="PROSITE" id="PS00041">
    <property type="entry name" value="HTH_ARAC_FAMILY_1"/>
    <property type="match status" value="1"/>
</dbReference>
<dbReference type="Pfam" id="PF02311">
    <property type="entry name" value="AraC_binding"/>
    <property type="match status" value="1"/>
</dbReference>
<dbReference type="RefSeq" id="WP_076332919.1">
    <property type="nucleotide sequence ID" value="NZ_MRTJ01000008.1"/>
</dbReference>
<dbReference type="InterPro" id="IPR009057">
    <property type="entry name" value="Homeodomain-like_sf"/>
</dbReference>
<dbReference type="AlphaFoldDB" id="A0A1R1BR22"/>
<protein>
    <recommendedName>
        <fullName evidence="4">HTH araC/xylS-type domain-containing protein</fullName>
    </recommendedName>
</protein>
<proteinExistence type="predicted"/>
<keyword evidence="2" id="KW-0238">DNA-binding</keyword>
<dbReference type="InterPro" id="IPR020449">
    <property type="entry name" value="Tscrpt_reg_AraC-type_HTH"/>
</dbReference>
<dbReference type="Pfam" id="PF12833">
    <property type="entry name" value="HTH_18"/>
    <property type="match status" value="1"/>
</dbReference>
<dbReference type="SMART" id="SM00342">
    <property type="entry name" value="HTH_ARAC"/>
    <property type="match status" value="1"/>
</dbReference>
<dbReference type="PRINTS" id="PR00032">
    <property type="entry name" value="HTHARAC"/>
</dbReference>
<dbReference type="Gene3D" id="1.10.10.60">
    <property type="entry name" value="Homeodomain-like"/>
    <property type="match status" value="2"/>
</dbReference>
<dbReference type="Proteomes" id="UP000187134">
    <property type="component" value="Unassembled WGS sequence"/>
</dbReference>
<dbReference type="InterPro" id="IPR018060">
    <property type="entry name" value="HTH_AraC"/>
</dbReference>
<dbReference type="InterPro" id="IPR018062">
    <property type="entry name" value="HTH_AraC-typ_CS"/>
</dbReference>
<dbReference type="PANTHER" id="PTHR43280">
    <property type="entry name" value="ARAC-FAMILY TRANSCRIPTIONAL REGULATOR"/>
    <property type="match status" value="1"/>
</dbReference>
<keyword evidence="1" id="KW-0805">Transcription regulation</keyword>
<dbReference type="EMBL" id="MRTJ01000008">
    <property type="protein sequence ID" value="OMF12225.1"/>
    <property type="molecule type" value="Genomic_DNA"/>
</dbReference>
<evidence type="ECO:0000256" key="1">
    <source>
        <dbReference type="ARBA" id="ARBA00023015"/>
    </source>
</evidence>
<dbReference type="GO" id="GO:0043565">
    <property type="term" value="F:sequence-specific DNA binding"/>
    <property type="evidence" value="ECO:0007669"/>
    <property type="project" value="InterPro"/>
</dbReference>
<gene>
    <name evidence="5" type="ORF">BK131_19720</name>
</gene>
<evidence type="ECO:0000313" key="6">
    <source>
        <dbReference type="Proteomes" id="UP000187134"/>
    </source>
</evidence>
<dbReference type="PROSITE" id="PS01124">
    <property type="entry name" value="HTH_ARAC_FAMILY_2"/>
    <property type="match status" value="1"/>
</dbReference>
<dbReference type="OrthoDB" id="9813413at2"/>
<organism evidence="5 6">
    <name type="scientific">Paenibacillus amylolyticus</name>
    <dbReference type="NCBI Taxonomy" id="1451"/>
    <lineage>
        <taxon>Bacteria</taxon>
        <taxon>Bacillati</taxon>
        <taxon>Bacillota</taxon>
        <taxon>Bacilli</taxon>
        <taxon>Bacillales</taxon>
        <taxon>Paenibacillaceae</taxon>
        <taxon>Paenibacillus</taxon>
    </lineage>
</organism>
<dbReference type="InterPro" id="IPR037923">
    <property type="entry name" value="HTH-like"/>
</dbReference>
<comment type="caution">
    <text evidence="5">The sequence shown here is derived from an EMBL/GenBank/DDBJ whole genome shotgun (WGS) entry which is preliminary data.</text>
</comment>